<dbReference type="OrthoDB" id="6315255at2"/>
<feature type="region of interest" description="Disordered" evidence="2">
    <location>
        <begin position="64"/>
        <end position="91"/>
    </location>
</feature>
<feature type="domain" description="HTH cro/C1-type" evidence="3">
    <location>
        <begin position="7"/>
        <end position="61"/>
    </location>
</feature>
<dbReference type="STRING" id="656914.SAMN00017405_2032"/>
<organism evidence="4 5">
    <name type="scientific">Desulfonispora thiosulfatigenes DSM 11270</name>
    <dbReference type="NCBI Taxonomy" id="656914"/>
    <lineage>
        <taxon>Bacteria</taxon>
        <taxon>Bacillati</taxon>
        <taxon>Bacillota</taxon>
        <taxon>Clostridia</taxon>
        <taxon>Eubacteriales</taxon>
        <taxon>Peptococcaceae</taxon>
        <taxon>Desulfonispora</taxon>
    </lineage>
</organism>
<protein>
    <submittedName>
        <fullName evidence="4">DNA-binding transcriptional regulator, XRE-family HTH domain</fullName>
    </submittedName>
</protein>
<sequence>MHFSEKLRLLREEHNLSQIELAKKIGVTERTIYNYETKDRVPKIDIVAKIAKVFGVTIDALTSDAEESSVTGSERDNFLQTAREQFGSRGKKEAETLLERASALFAGGELDEDAKEEFFQSLTNAFLTAKKEARKKFTNK</sequence>
<dbReference type="PANTHER" id="PTHR46558:SF4">
    <property type="entry name" value="DNA-BIDING PHAGE PROTEIN"/>
    <property type="match status" value="1"/>
</dbReference>
<dbReference type="AlphaFoldDB" id="A0A1W1UIW2"/>
<dbReference type="CDD" id="cd00093">
    <property type="entry name" value="HTH_XRE"/>
    <property type="match status" value="1"/>
</dbReference>
<keyword evidence="5" id="KW-1185">Reference proteome</keyword>
<dbReference type="PANTHER" id="PTHR46558">
    <property type="entry name" value="TRACRIPTIONAL REGULATORY PROTEIN-RELATED-RELATED"/>
    <property type="match status" value="1"/>
</dbReference>
<keyword evidence="1 4" id="KW-0238">DNA-binding</keyword>
<dbReference type="SMART" id="SM00530">
    <property type="entry name" value="HTH_XRE"/>
    <property type="match status" value="1"/>
</dbReference>
<evidence type="ECO:0000256" key="1">
    <source>
        <dbReference type="ARBA" id="ARBA00023125"/>
    </source>
</evidence>
<dbReference type="Pfam" id="PF01381">
    <property type="entry name" value="HTH_3"/>
    <property type="match status" value="1"/>
</dbReference>
<feature type="compositionally biased region" description="Polar residues" evidence="2">
    <location>
        <begin position="68"/>
        <end position="83"/>
    </location>
</feature>
<accession>A0A1W1UIW2</accession>
<evidence type="ECO:0000313" key="5">
    <source>
        <dbReference type="Proteomes" id="UP000192731"/>
    </source>
</evidence>
<name>A0A1W1UIW2_DESTI</name>
<dbReference type="SUPFAM" id="SSF47413">
    <property type="entry name" value="lambda repressor-like DNA-binding domains"/>
    <property type="match status" value="1"/>
</dbReference>
<dbReference type="InterPro" id="IPR001387">
    <property type="entry name" value="Cro/C1-type_HTH"/>
</dbReference>
<dbReference type="Proteomes" id="UP000192731">
    <property type="component" value="Unassembled WGS sequence"/>
</dbReference>
<dbReference type="RefSeq" id="WP_084052063.1">
    <property type="nucleotide sequence ID" value="NZ_FWWT01000006.1"/>
</dbReference>
<proteinExistence type="predicted"/>
<evidence type="ECO:0000256" key="2">
    <source>
        <dbReference type="SAM" id="MobiDB-lite"/>
    </source>
</evidence>
<dbReference type="EMBL" id="FWWT01000006">
    <property type="protein sequence ID" value="SMB81065.1"/>
    <property type="molecule type" value="Genomic_DNA"/>
</dbReference>
<evidence type="ECO:0000259" key="3">
    <source>
        <dbReference type="PROSITE" id="PS50943"/>
    </source>
</evidence>
<dbReference type="GO" id="GO:0003677">
    <property type="term" value="F:DNA binding"/>
    <property type="evidence" value="ECO:0007669"/>
    <property type="project" value="UniProtKB-KW"/>
</dbReference>
<gene>
    <name evidence="4" type="ORF">SAMN00017405_2032</name>
</gene>
<dbReference type="InterPro" id="IPR010982">
    <property type="entry name" value="Lambda_DNA-bd_dom_sf"/>
</dbReference>
<dbReference type="Gene3D" id="1.10.260.40">
    <property type="entry name" value="lambda repressor-like DNA-binding domains"/>
    <property type="match status" value="1"/>
</dbReference>
<evidence type="ECO:0000313" key="4">
    <source>
        <dbReference type="EMBL" id="SMB81065.1"/>
    </source>
</evidence>
<dbReference type="PROSITE" id="PS50943">
    <property type="entry name" value="HTH_CROC1"/>
    <property type="match status" value="1"/>
</dbReference>
<reference evidence="4 5" key="1">
    <citation type="submission" date="2017-04" db="EMBL/GenBank/DDBJ databases">
        <authorList>
            <person name="Afonso C.L."/>
            <person name="Miller P.J."/>
            <person name="Scott M.A."/>
            <person name="Spackman E."/>
            <person name="Goraichik I."/>
            <person name="Dimitrov K.M."/>
            <person name="Suarez D.L."/>
            <person name="Swayne D.E."/>
        </authorList>
    </citation>
    <scope>NUCLEOTIDE SEQUENCE [LARGE SCALE GENOMIC DNA]</scope>
    <source>
        <strain evidence="4 5">DSM 11270</strain>
    </source>
</reference>